<proteinExistence type="predicted"/>
<dbReference type="PANTHER" id="PTHR33137">
    <property type="entry name" value="MEDIATOR OF RNA POLYMERASE II TRANSCRIPTION SUBUNIT 15A-RELATED"/>
    <property type="match status" value="1"/>
</dbReference>
<dbReference type="EMBL" id="NQVE01000098">
    <property type="protein sequence ID" value="RAL48472.1"/>
    <property type="molecule type" value="Genomic_DNA"/>
</dbReference>
<feature type="region of interest" description="Disordered" evidence="1">
    <location>
        <begin position="252"/>
        <end position="308"/>
    </location>
</feature>
<feature type="compositionally biased region" description="Polar residues" evidence="1">
    <location>
        <begin position="254"/>
        <end position="281"/>
    </location>
</feature>
<dbReference type="AlphaFoldDB" id="A0A328DS50"/>
<reference evidence="2 3" key="1">
    <citation type="submission" date="2018-06" db="EMBL/GenBank/DDBJ databases">
        <title>The Genome of Cuscuta australis (Dodder) Provides Insight into the Evolution of Plant Parasitism.</title>
        <authorList>
            <person name="Liu H."/>
        </authorList>
    </citation>
    <scope>NUCLEOTIDE SEQUENCE [LARGE SCALE GENOMIC DNA]</scope>
    <source>
        <strain evidence="3">cv. Yunnan</strain>
        <tissue evidence="2">Vines</tissue>
    </source>
</reference>
<accession>A0A328DS50</accession>
<organism evidence="2 3">
    <name type="scientific">Cuscuta australis</name>
    <dbReference type="NCBI Taxonomy" id="267555"/>
    <lineage>
        <taxon>Eukaryota</taxon>
        <taxon>Viridiplantae</taxon>
        <taxon>Streptophyta</taxon>
        <taxon>Embryophyta</taxon>
        <taxon>Tracheophyta</taxon>
        <taxon>Spermatophyta</taxon>
        <taxon>Magnoliopsida</taxon>
        <taxon>eudicotyledons</taxon>
        <taxon>Gunneridae</taxon>
        <taxon>Pentapetalae</taxon>
        <taxon>asterids</taxon>
        <taxon>lamiids</taxon>
        <taxon>Solanales</taxon>
        <taxon>Convolvulaceae</taxon>
        <taxon>Cuscuteae</taxon>
        <taxon>Cuscuta</taxon>
        <taxon>Cuscuta subgen. Grammica</taxon>
        <taxon>Cuscuta sect. Cleistogrammica</taxon>
    </lineage>
</organism>
<dbReference type="PANTHER" id="PTHR33137:SF4">
    <property type="entry name" value="MEDIATOR OF RNA POLYMERASE II TRANSCRIPTION SUBUNIT 15A-RELATED"/>
    <property type="match status" value="1"/>
</dbReference>
<sequence>MDSNSVQKVDGVGQDVDIDDWIREFAANADQVDEHARIEGRTKSAILDAVRPLSVAGCSVVDKSSNCGEAKAEFSSGLLWNSKPMNYSQQAKTSEAPVLNCALIQPSPSRDPYSILESSMDLKTCLPSYVSQVSQPHTLHPNQLQQLLMQISQQCNNQSFVMQPTVQHSSNQMEQWSMQPNRVQFSQPMTLQDQWKMDWLGNSNNNMSTLQYGLQSARQNFAANQQKYLPAVYGLDVPHHSRPTTTIPDFLHLMSSQNPTDPSPQSSSQKMNTSSILSSQKPMGHLQGKSSGFSSSMSQTEQPNSSEWSDNAYQQLQVMREIYYVDVIKMYKKAQELCVKPSNPELSVNYEKGRVFLEKIIKFFHMSKNEFLQIPKEKVCHYMNIVTNYLDQVRLQNTTELQKHLQQLQVPNPPLLMRQTGNAKFQFNHSILEPSSSAPRSSSNQELSLPKSFFLNPSGEVSNRGHENAESSSRSAIPDGLKWPLHPNLINFLQNANVSEASQSFSQSDPKQMHSSTRLPGPVTLLDNSTLTIRDHATPLAANTSTFASAVTLSQKTKQPMWQTTSMHGNSASAFGFPLTKIMQFEGQKVTENKKLTEKSNDFNDSKVKHAVGTNVRTVQPNHLITKPSKNLCQTPPSTSSQLPPMSPQLSQHPFPLSTISPTITPSPLTPLTPTSVPESPQKVCSSLGLSSSAEGSKAPTIQSQPANLDSQLISSSGMLDAPVVMKTRHSEGNEQSTRPIKRLLDAIGSISEKSLSAAARDIGNIVNMVDMRPGALCYGDFRDPIRDDLMADVRSFIQKAKLCRHETIGNGKMKRNINAIIPNVSPTSLEESDCVDWSNYTSPHTLSMATAITKFPNTQLTSTVIEEIKETNRKLVETLVEMVVGSSEDVPRHRAEENIVIKCSYSPMGYCEKTIQPYLPSRTRFPEMLVLQLLVLEDYPNVSPIVLDKSPDLCGDSGEEVKYGYKEVKLRFTASLRQLSEPMSIREMAKTWDSCAREVFSEFMTHQMGGGRRSFSSVHGAWEECDAAAA</sequence>
<dbReference type="GO" id="GO:0031490">
    <property type="term" value="F:chromatin DNA binding"/>
    <property type="evidence" value="ECO:0007669"/>
    <property type="project" value="InterPro"/>
</dbReference>
<feature type="compositionally biased region" description="Low complexity" evidence="1">
    <location>
        <begin position="634"/>
        <end position="676"/>
    </location>
</feature>
<dbReference type="Proteomes" id="UP000249390">
    <property type="component" value="Unassembled WGS sequence"/>
</dbReference>
<feature type="compositionally biased region" description="Polar residues" evidence="1">
    <location>
        <begin position="501"/>
        <end position="518"/>
    </location>
</feature>
<keyword evidence="3" id="KW-1185">Reference proteome</keyword>
<evidence type="ECO:0000313" key="3">
    <source>
        <dbReference type="Proteomes" id="UP000249390"/>
    </source>
</evidence>
<name>A0A328DS50_9ASTE</name>
<dbReference type="InterPro" id="IPR044661">
    <property type="entry name" value="MED15a/b/c-like"/>
</dbReference>
<feature type="compositionally biased region" description="Low complexity" evidence="1">
    <location>
        <begin position="686"/>
        <end position="697"/>
    </location>
</feature>
<dbReference type="GO" id="GO:0003713">
    <property type="term" value="F:transcription coactivator activity"/>
    <property type="evidence" value="ECO:0007669"/>
    <property type="project" value="InterPro"/>
</dbReference>
<gene>
    <name evidence="2" type="ORF">DM860_005896</name>
</gene>
<feature type="region of interest" description="Disordered" evidence="1">
    <location>
        <begin position="627"/>
        <end position="707"/>
    </location>
</feature>
<protein>
    <submittedName>
        <fullName evidence="2">Uncharacterized protein</fullName>
    </submittedName>
</protein>
<feature type="compositionally biased region" description="Polar residues" evidence="1">
    <location>
        <begin position="299"/>
        <end position="308"/>
    </location>
</feature>
<feature type="region of interest" description="Disordered" evidence="1">
    <location>
        <begin position="501"/>
        <end position="523"/>
    </location>
</feature>
<evidence type="ECO:0000313" key="2">
    <source>
        <dbReference type="EMBL" id="RAL48472.1"/>
    </source>
</evidence>
<evidence type="ECO:0000256" key="1">
    <source>
        <dbReference type="SAM" id="MobiDB-lite"/>
    </source>
</evidence>
<feature type="region of interest" description="Disordered" evidence="1">
    <location>
        <begin position="458"/>
        <end position="478"/>
    </location>
</feature>
<comment type="caution">
    <text evidence="2">The sequence shown here is derived from an EMBL/GenBank/DDBJ whole genome shotgun (WGS) entry which is preliminary data.</text>
</comment>